<dbReference type="EMBL" id="SCLX01000044">
    <property type="protein sequence ID" value="RXF57309.1"/>
    <property type="molecule type" value="Genomic_DNA"/>
</dbReference>
<evidence type="ECO:0000256" key="1">
    <source>
        <dbReference type="SAM" id="MobiDB-lite"/>
    </source>
</evidence>
<evidence type="ECO:0000313" key="2">
    <source>
        <dbReference type="EMBL" id="MES5149038.1"/>
    </source>
</evidence>
<dbReference type="Pfam" id="PF06896">
    <property type="entry name" value="Phage_TAC_3"/>
    <property type="match status" value="1"/>
</dbReference>
<name>A0A135ZFE9_9LACO</name>
<evidence type="ECO:0000313" key="3">
    <source>
        <dbReference type="EMBL" id="RXF57309.1"/>
    </source>
</evidence>
<sequence>MPIQIDTTPFSSIINKKTIGVEPTGAIFDKAQDIQIELMDGDIKRKETFLEFKKRDRQTAKDVKEFIKKTLSLTTKQWDKINETIDNDVLMKFGMYMALALQGAEYDSYQDYVDFINQQAEEDADTDPKSSNTNEEN</sequence>
<dbReference type="InterPro" id="IPR009681">
    <property type="entry name" value="Phage_TAC_Siphoviridae"/>
</dbReference>
<organism evidence="3 4">
    <name type="scientific">Lactobacillus crispatus</name>
    <dbReference type="NCBI Taxonomy" id="47770"/>
    <lineage>
        <taxon>Bacteria</taxon>
        <taxon>Bacillati</taxon>
        <taxon>Bacillota</taxon>
        <taxon>Bacilli</taxon>
        <taxon>Lactobacillales</taxon>
        <taxon>Lactobacillaceae</taxon>
        <taxon>Lactobacillus</taxon>
    </lineage>
</organism>
<comment type="caution">
    <text evidence="3">The sequence shown here is derived from an EMBL/GenBank/DDBJ whole genome shotgun (WGS) entry which is preliminary data.</text>
</comment>
<reference evidence="2" key="2">
    <citation type="submission" date="2024-06" db="EMBL/GenBank/DDBJ databases">
        <title>Vaginal Lactobacillus fatty acid response mechanisms reveal a metabolite-targeted strategy for bacterial vaginosis treatment.</title>
        <authorList>
            <person name="Zhu M."/>
            <person name="Blainey P.C."/>
            <person name="Bloom S.M."/>
            <person name="Kwon D.S."/>
        </authorList>
    </citation>
    <scope>NUCLEOTIDE SEQUENCE</scope>
    <source>
        <strain evidence="2">194_F1_1</strain>
    </source>
</reference>
<proteinExistence type="predicted"/>
<keyword evidence="5" id="KW-1185">Reference proteome</keyword>
<accession>A0A135ZFE9</accession>
<gene>
    <name evidence="2" type="ORF">ABVC42_03735</name>
    <name evidence="3" type="ORF">ERD32_07730</name>
</gene>
<evidence type="ECO:0000313" key="5">
    <source>
        <dbReference type="Proteomes" id="UP001434419"/>
    </source>
</evidence>
<dbReference type="Proteomes" id="UP001434419">
    <property type="component" value="Unassembled WGS sequence"/>
</dbReference>
<dbReference type="RefSeq" id="WP_005719147.1">
    <property type="nucleotide sequence ID" value="NZ_CP033426.1"/>
</dbReference>
<evidence type="ECO:0000313" key="4">
    <source>
        <dbReference type="Proteomes" id="UP000289808"/>
    </source>
</evidence>
<protein>
    <submittedName>
        <fullName evidence="2">Phage tail tube assembly chaperone</fullName>
    </submittedName>
</protein>
<feature type="region of interest" description="Disordered" evidence="1">
    <location>
        <begin position="118"/>
        <end position="137"/>
    </location>
</feature>
<reference evidence="3 4" key="1">
    <citation type="submission" date="2019-01" db="EMBL/GenBank/DDBJ databases">
        <title>The genome sequence of Lactobacillus crispatus L49.</title>
        <authorList>
            <person name="Zhong J."/>
            <person name="Zhang J."/>
        </authorList>
    </citation>
    <scope>NUCLEOTIDE SEQUENCE [LARGE SCALE GENOMIC DNA]</scope>
    <source>
        <strain evidence="3 4">L49</strain>
    </source>
</reference>
<dbReference type="AlphaFoldDB" id="A0A135ZFE9"/>
<dbReference type="EMBL" id="JBETVU010000012">
    <property type="protein sequence ID" value="MES5149038.1"/>
    <property type="molecule type" value="Genomic_DNA"/>
</dbReference>
<dbReference type="Proteomes" id="UP000289808">
    <property type="component" value="Unassembled WGS sequence"/>
</dbReference>